<dbReference type="KEGG" id="halu:HUG12_00080"/>
<feature type="transmembrane region" description="Helical" evidence="6">
    <location>
        <begin position="114"/>
        <end position="134"/>
    </location>
</feature>
<dbReference type="PANTHER" id="PTHR30086">
    <property type="entry name" value="ARGININE EXPORTER PROTEIN ARGO"/>
    <property type="match status" value="1"/>
</dbReference>
<evidence type="ECO:0000313" key="7">
    <source>
        <dbReference type="EMBL" id="QLG63929.1"/>
    </source>
</evidence>
<gene>
    <name evidence="7" type="ORF">HUG12_00080</name>
</gene>
<dbReference type="InterPro" id="IPR001123">
    <property type="entry name" value="LeuE-type"/>
</dbReference>
<dbReference type="Proteomes" id="UP000509626">
    <property type="component" value="Chromosome"/>
</dbReference>
<evidence type="ECO:0000256" key="3">
    <source>
        <dbReference type="ARBA" id="ARBA00022692"/>
    </source>
</evidence>
<feature type="transmembrane region" description="Helical" evidence="6">
    <location>
        <begin position="49"/>
        <end position="67"/>
    </location>
</feature>
<dbReference type="AlphaFoldDB" id="A0A7D5LE80"/>
<dbReference type="GO" id="GO:0005886">
    <property type="term" value="C:plasma membrane"/>
    <property type="evidence" value="ECO:0007669"/>
    <property type="project" value="UniProtKB-SubCell"/>
</dbReference>
<dbReference type="EMBL" id="CP058579">
    <property type="protein sequence ID" value="QLG63929.1"/>
    <property type="molecule type" value="Genomic_DNA"/>
</dbReference>
<organism evidence="7 8">
    <name type="scientific">Halorarum salinum</name>
    <dbReference type="NCBI Taxonomy" id="2743089"/>
    <lineage>
        <taxon>Archaea</taxon>
        <taxon>Methanobacteriati</taxon>
        <taxon>Methanobacteriota</taxon>
        <taxon>Stenosarchaea group</taxon>
        <taxon>Halobacteria</taxon>
        <taxon>Halobacteriales</taxon>
        <taxon>Haloferacaceae</taxon>
        <taxon>Halorarum</taxon>
    </lineage>
</organism>
<dbReference type="PANTHER" id="PTHR30086:SF20">
    <property type="entry name" value="ARGININE EXPORTER PROTEIN ARGO-RELATED"/>
    <property type="match status" value="1"/>
</dbReference>
<evidence type="ECO:0000256" key="6">
    <source>
        <dbReference type="SAM" id="Phobius"/>
    </source>
</evidence>
<proteinExistence type="predicted"/>
<protein>
    <submittedName>
        <fullName evidence="7">LysE family transporter</fullName>
    </submittedName>
</protein>
<evidence type="ECO:0000313" key="8">
    <source>
        <dbReference type="Proteomes" id="UP000509626"/>
    </source>
</evidence>
<name>A0A7D5LE80_9EURY</name>
<reference evidence="7 8" key="1">
    <citation type="submission" date="2020-06" db="EMBL/GenBank/DDBJ databases">
        <title>NJ-3-1, isolated from saline soil.</title>
        <authorList>
            <person name="Cui H.L."/>
            <person name="Shi X."/>
        </authorList>
    </citation>
    <scope>NUCLEOTIDE SEQUENCE [LARGE SCALE GENOMIC DNA]</scope>
    <source>
        <strain evidence="7 8">NJ-3-1</strain>
    </source>
</reference>
<feature type="transmembrane region" description="Helical" evidence="6">
    <location>
        <begin position="7"/>
        <end position="29"/>
    </location>
</feature>
<sequence length="202" mass="20923">MGILIRGIVLGFSIAAPVGPIGVLCIQRTLSKGRLSGFSSGLGAASADAVYGAIAGFGITVVSSLLLDHQTAIRVCGGVLLLYLGVQSFRAEPAETPVATSDVHGLARDYGSTFLLTITNPVTILAFIGIFTGLGVGMSGEYAEAAILVSGVFLGSTLWWLTLSISVSLFRTRFTRSVMRRVAQLAGVVIVGFGLLALRSAM</sequence>
<evidence type="ECO:0000256" key="4">
    <source>
        <dbReference type="ARBA" id="ARBA00022989"/>
    </source>
</evidence>
<feature type="transmembrane region" description="Helical" evidence="6">
    <location>
        <begin position="146"/>
        <end position="170"/>
    </location>
</feature>
<accession>A0A7D5LE80</accession>
<evidence type="ECO:0000256" key="2">
    <source>
        <dbReference type="ARBA" id="ARBA00022475"/>
    </source>
</evidence>
<keyword evidence="8" id="KW-1185">Reference proteome</keyword>
<keyword evidence="3 6" id="KW-0812">Transmembrane</keyword>
<keyword evidence="5 6" id="KW-0472">Membrane</keyword>
<dbReference type="GO" id="GO:0015171">
    <property type="term" value="F:amino acid transmembrane transporter activity"/>
    <property type="evidence" value="ECO:0007669"/>
    <property type="project" value="TreeGrafter"/>
</dbReference>
<keyword evidence="4 6" id="KW-1133">Transmembrane helix</keyword>
<dbReference type="Pfam" id="PF01810">
    <property type="entry name" value="LysE"/>
    <property type="match status" value="1"/>
</dbReference>
<keyword evidence="2" id="KW-1003">Cell membrane</keyword>
<evidence type="ECO:0000256" key="1">
    <source>
        <dbReference type="ARBA" id="ARBA00004651"/>
    </source>
</evidence>
<comment type="subcellular location">
    <subcellularLocation>
        <location evidence="1">Cell membrane</location>
        <topology evidence="1">Multi-pass membrane protein</topology>
    </subcellularLocation>
</comment>
<evidence type="ECO:0000256" key="5">
    <source>
        <dbReference type="ARBA" id="ARBA00023136"/>
    </source>
</evidence>
<feature type="transmembrane region" description="Helical" evidence="6">
    <location>
        <begin position="182"/>
        <end position="201"/>
    </location>
</feature>